<accession>A0A937A7E5</accession>
<dbReference type="InterPro" id="IPR052714">
    <property type="entry name" value="MFS_Exporter"/>
</dbReference>
<feature type="transmembrane region" description="Helical" evidence="5">
    <location>
        <begin position="44"/>
        <end position="63"/>
    </location>
</feature>
<comment type="caution">
    <text evidence="7">The sequence shown here is derived from an EMBL/GenBank/DDBJ whole genome shotgun (WGS) entry which is preliminary data.</text>
</comment>
<dbReference type="Proteomes" id="UP000642920">
    <property type="component" value="Unassembled WGS sequence"/>
</dbReference>
<feature type="domain" description="Major facilitator superfamily (MFS) profile" evidence="6">
    <location>
        <begin position="10"/>
        <end position="386"/>
    </location>
</feature>
<proteinExistence type="predicted"/>
<evidence type="ECO:0000256" key="5">
    <source>
        <dbReference type="SAM" id="Phobius"/>
    </source>
</evidence>
<keyword evidence="4 5" id="KW-0472">Membrane</keyword>
<evidence type="ECO:0000256" key="3">
    <source>
        <dbReference type="ARBA" id="ARBA00022989"/>
    </source>
</evidence>
<dbReference type="CDD" id="cd17489">
    <property type="entry name" value="MFS_YfcJ_like"/>
    <property type="match status" value="1"/>
</dbReference>
<evidence type="ECO:0000256" key="2">
    <source>
        <dbReference type="ARBA" id="ARBA00022692"/>
    </source>
</evidence>
<sequence length="388" mass="41604">MKQERLINGPFIALSLSAFLFFASFNMIIPMLPDFLTSLGGGEYKGLIISLFTITAGLSRPFSGKLADKIGRIPVMIFGAVVCFIAGLSYPFVTGVVAFFILRLLHGFSTGFTPTGNAAYVADIVPFNRRGEAMGIIGVAISIGTATGNALGGHIGSIYPIDYVFYTSAATAIMSVIILAGMNETLVDKVQFNFGLLKLNRNEIIEKKVLVPAIYMALSVFSFGLVLTIMPDYSAHLDISNKGLFFAVFVLASLGVRIVAGKISDKIGRVKVLKVSSFMLAIAMVLIALSNSLISLIGAGIVFGLAVGMNSPTVFAWAIDLADDNKRGKALATLYIFLEIGIGMGAFISGWIYSNDSAFFQRTFYTGAGFALVSFIYLNIATSRKQMH</sequence>
<feature type="transmembrane region" description="Helical" evidence="5">
    <location>
        <begin position="359"/>
        <end position="380"/>
    </location>
</feature>
<dbReference type="AlphaFoldDB" id="A0A937A7E5"/>
<feature type="transmembrane region" description="Helical" evidence="5">
    <location>
        <begin position="272"/>
        <end position="290"/>
    </location>
</feature>
<dbReference type="PROSITE" id="PS50850">
    <property type="entry name" value="MFS"/>
    <property type="match status" value="1"/>
</dbReference>
<protein>
    <submittedName>
        <fullName evidence="7">MFS transporter</fullName>
    </submittedName>
</protein>
<feature type="transmembrane region" description="Helical" evidence="5">
    <location>
        <begin position="331"/>
        <end position="353"/>
    </location>
</feature>
<dbReference type="GO" id="GO:0016020">
    <property type="term" value="C:membrane"/>
    <property type="evidence" value="ECO:0007669"/>
    <property type="project" value="UniProtKB-SubCell"/>
</dbReference>
<dbReference type="Pfam" id="PF07690">
    <property type="entry name" value="MFS_1"/>
    <property type="match status" value="2"/>
</dbReference>
<dbReference type="RefSeq" id="WP_201919439.1">
    <property type="nucleotide sequence ID" value="NZ_JAERQG010000002.1"/>
</dbReference>
<dbReference type="InterPro" id="IPR011701">
    <property type="entry name" value="MFS"/>
</dbReference>
<evidence type="ECO:0000313" key="7">
    <source>
        <dbReference type="EMBL" id="MBL0765112.1"/>
    </source>
</evidence>
<dbReference type="Gene3D" id="1.20.1250.20">
    <property type="entry name" value="MFS general substrate transporter like domains"/>
    <property type="match status" value="2"/>
</dbReference>
<evidence type="ECO:0000259" key="6">
    <source>
        <dbReference type="PROSITE" id="PS50850"/>
    </source>
</evidence>
<feature type="transmembrane region" description="Helical" evidence="5">
    <location>
        <begin position="296"/>
        <end position="319"/>
    </location>
</feature>
<keyword evidence="8" id="KW-1185">Reference proteome</keyword>
<dbReference type="InterPro" id="IPR001958">
    <property type="entry name" value="Tet-R_TetA/multi-R_MdtG-like"/>
</dbReference>
<dbReference type="PANTHER" id="PTHR23531:SF1">
    <property type="entry name" value="QUINOLENE RESISTANCE PROTEIN NORA"/>
    <property type="match status" value="1"/>
</dbReference>
<comment type="subcellular location">
    <subcellularLocation>
        <location evidence="1">Membrane</location>
        <topology evidence="1">Multi-pass membrane protein</topology>
    </subcellularLocation>
</comment>
<feature type="transmembrane region" description="Helical" evidence="5">
    <location>
        <begin position="75"/>
        <end position="102"/>
    </location>
</feature>
<dbReference type="InterPro" id="IPR036259">
    <property type="entry name" value="MFS_trans_sf"/>
</dbReference>
<evidence type="ECO:0000256" key="1">
    <source>
        <dbReference type="ARBA" id="ARBA00004141"/>
    </source>
</evidence>
<organism evidence="7 8">
    <name type="scientific">Marivirga atlantica</name>
    <dbReference type="NCBI Taxonomy" id="1548457"/>
    <lineage>
        <taxon>Bacteria</taxon>
        <taxon>Pseudomonadati</taxon>
        <taxon>Bacteroidota</taxon>
        <taxon>Cytophagia</taxon>
        <taxon>Cytophagales</taxon>
        <taxon>Marivirgaceae</taxon>
        <taxon>Marivirga</taxon>
    </lineage>
</organism>
<feature type="transmembrane region" description="Helical" evidence="5">
    <location>
        <begin position="163"/>
        <end position="182"/>
    </location>
</feature>
<dbReference type="EMBL" id="JAERQG010000002">
    <property type="protein sequence ID" value="MBL0765112.1"/>
    <property type="molecule type" value="Genomic_DNA"/>
</dbReference>
<name>A0A937A7E5_9BACT</name>
<dbReference type="PRINTS" id="PR01035">
    <property type="entry name" value="TCRTETA"/>
</dbReference>
<keyword evidence="3 5" id="KW-1133">Transmembrane helix</keyword>
<evidence type="ECO:0000256" key="4">
    <source>
        <dbReference type="ARBA" id="ARBA00023136"/>
    </source>
</evidence>
<dbReference type="SUPFAM" id="SSF103473">
    <property type="entry name" value="MFS general substrate transporter"/>
    <property type="match status" value="1"/>
</dbReference>
<feature type="transmembrane region" description="Helical" evidence="5">
    <location>
        <begin position="12"/>
        <end position="32"/>
    </location>
</feature>
<feature type="transmembrane region" description="Helical" evidence="5">
    <location>
        <begin position="209"/>
        <end position="231"/>
    </location>
</feature>
<dbReference type="InterPro" id="IPR020846">
    <property type="entry name" value="MFS_dom"/>
</dbReference>
<gene>
    <name evidence="7" type="ORF">JKP34_07615</name>
</gene>
<reference evidence="7" key="1">
    <citation type="submission" date="2021-01" db="EMBL/GenBank/DDBJ databases">
        <title>Marivirga sp. nov., isolated from intertidal surface sediments.</title>
        <authorList>
            <person name="Zhang M."/>
        </authorList>
    </citation>
    <scope>NUCLEOTIDE SEQUENCE</scope>
    <source>
        <strain evidence="7">SM1354</strain>
    </source>
</reference>
<evidence type="ECO:0000313" key="8">
    <source>
        <dbReference type="Proteomes" id="UP000642920"/>
    </source>
</evidence>
<dbReference type="GO" id="GO:0022857">
    <property type="term" value="F:transmembrane transporter activity"/>
    <property type="evidence" value="ECO:0007669"/>
    <property type="project" value="InterPro"/>
</dbReference>
<feature type="transmembrane region" description="Helical" evidence="5">
    <location>
        <begin position="243"/>
        <end position="260"/>
    </location>
</feature>
<dbReference type="PANTHER" id="PTHR23531">
    <property type="entry name" value="QUINOLENE RESISTANCE PROTEIN NORA"/>
    <property type="match status" value="1"/>
</dbReference>
<keyword evidence="2 5" id="KW-0812">Transmembrane</keyword>